<dbReference type="RefSeq" id="WP_218544221.1">
    <property type="nucleotide sequence ID" value="NZ_JAGSPD010000001.1"/>
</dbReference>
<dbReference type="PANTHER" id="PTHR34385">
    <property type="entry name" value="D-ALANYL-D-ALANINE CARBOXYPEPTIDASE"/>
    <property type="match status" value="1"/>
</dbReference>
<sequence length="255" mass="29465">MKQLSVIFILICFACNSKTRETTKTKVAEVPTETKKEVKKTPTDITKDFVLGKFDYRKDSTFVKVASKHSAKEIYLKSKVYDAFLQMSDSANKVGITLKIISGTRNFHEQKAIWERKWNKYSDLKPIERALKILEYSSMPSSSRHHWGTDVDLNSLNNSYFNIGKGLEVYNWLTVHANAFGFYQVYTNKKNGRTGYNLEKWHWSYLPLASQYLEFFNLNIGTEDINGFEGSKLAVEINIIKDYVNGISEEAKNYK</sequence>
<dbReference type="GO" id="GO:0008233">
    <property type="term" value="F:peptidase activity"/>
    <property type="evidence" value="ECO:0007669"/>
    <property type="project" value="InterPro"/>
</dbReference>
<dbReference type="EMBL" id="JAGSPD010000001">
    <property type="protein sequence ID" value="MBV7267665.1"/>
    <property type="molecule type" value="Genomic_DNA"/>
</dbReference>
<name>A0A9X1F818_9FLAO</name>
<comment type="caution">
    <text evidence="2">The sequence shown here is derived from an EMBL/GenBank/DDBJ whole genome shotgun (WGS) entry which is preliminary data.</text>
</comment>
<reference evidence="2" key="1">
    <citation type="submission" date="2021-04" db="EMBL/GenBank/DDBJ databases">
        <authorList>
            <person name="Pira H."/>
            <person name="Risdian C."/>
            <person name="Wink J."/>
        </authorList>
    </citation>
    <scope>NUCLEOTIDE SEQUENCE</scope>
    <source>
        <strain evidence="2">WHY3</strain>
    </source>
</reference>
<evidence type="ECO:0000259" key="1">
    <source>
        <dbReference type="Pfam" id="PF02557"/>
    </source>
</evidence>
<organism evidence="2 3">
    <name type="scientific">Winogradskyella luteola</name>
    <dbReference type="NCBI Taxonomy" id="2828330"/>
    <lineage>
        <taxon>Bacteria</taxon>
        <taxon>Pseudomonadati</taxon>
        <taxon>Bacteroidota</taxon>
        <taxon>Flavobacteriia</taxon>
        <taxon>Flavobacteriales</taxon>
        <taxon>Flavobacteriaceae</taxon>
        <taxon>Winogradskyella</taxon>
    </lineage>
</organism>
<proteinExistence type="predicted"/>
<keyword evidence="3" id="KW-1185">Reference proteome</keyword>
<dbReference type="Proteomes" id="UP001138894">
    <property type="component" value="Unassembled WGS sequence"/>
</dbReference>
<accession>A0A9X1F818</accession>
<dbReference type="Pfam" id="PF02557">
    <property type="entry name" value="VanY"/>
    <property type="match status" value="1"/>
</dbReference>
<dbReference type="PANTHER" id="PTHR34385:SF1">
    <property type="entry name" value="PEPTIDOGLYCAN L-ALANYL-D-GLUTAMATE ENDOPEPTIDASE CWLK"/>
    <property type="match status" value="1"/>
</dbReference>
<dbReference type="CDD" id="cd14847">
    <property type="entry name" value="DD-carboxypeptidase_like"/>
    <property type="match status" value="1"/>
</dbReference>
<evidence type="ECO:0000313" key="2">
    <source>
        <dbReference type="EMBL" id="MBV7267665.1"/>
    </source>
</evidence>
<dbReference type="InterPro" id="IPR052179">
    <property type="entry name" value="DD-CPase-like"/>
</dbReference>
<dbReference type="AlphaFoldDB" id="A0A9X1F818"/>
<dbReference type="GO" id="GO:0006508">
    <property type="term" value="P:proteolysis"/>
    <property type="evidence" value="ECO:0007669"/>
    <property type="project" value="InterPro"/>
</dbReference>
<evidence type="ECO:0000313" key="3">
    <source>
        <dbReference type="Proteomes" id="UP001138894"/>
    </source>
</evidence>
<gene>
    <name evidence="2" type="ORF">KCG49_00495</name>
</gene>
<dbReference type="InterPro" id="IPR003709">
    <property type="entry name" value="VanY-like_core_dom"/>
</dbReference>
<protein>
    <submittedName>
        <fullName evidence="2">M15 family metallopeptidase</fullName>
    </submittedName>
</protein>
<feature type="domain" description="D-alanyl-D-alanine carboxypeptidase-like core" evidence="1">
    <location>
        <begin position="74"/>
        <end position="207"/>
    </location>
</feature>